<comment type="caution">
    <text evidence="1">The sequence shown here is derived from an EMBL/GenBank/DDBJ whole genome shotgun (WGS) entry which is preliminary data.</text>
</comment>
<reference evidence="1" key="1">
    <citation type="submission" date="2007-11" db="EMBL/GenBank/DDBJ databases">
        <authorList>
            <person name="Fulton L."/>
            <person name="Clifton S."/>
            <person name="Fulton B."/>
            <person name="Xu J."/>
            <person name="Minx P."/>
            <person name="Pepin K.H."/>
            <person name="Johnson M."/>
            <person name="Thiruvilangam P."/>
            <person name="Bhonagiri V."/>
            <person name="Nash W.E."/>
            <person name="Mardis E.R."/>
            <person name="Wilson R.K."/>
        </authorList>
    </citation>
    <scope>NUCLEOTIDE SEQUENCE [LARGE SCALE GENOMIC DNA]</scope>
    <source>
        <strain evidence="1">DSM 17241</strain>
    </source>
</reference>
<protein>
    <submittedName>
        <fullName evidence="1">Uncharacterized protein</fullName>
    </submittedName>
</protein>
<sequence length="50" mass="5924">MYSHTCLRTIRQLLCFQSGPGMSEIRITHRRIKIKHGKNLCAFRLFGIYK</sequence>
<dbReference type="Proteomes" id="UP000003803">
    <property type="component" value="Unassembled WGS sequence"/>
</dbReference>
<accession>B0P8L3</accession>
<dbReference type="AlphaFoldDB" id="B0P8L3"/>
<dbReference type="HOGENOM" id="CLU_3113896_0_0_9"/>
<reference evidence="1" key="2">
    <citation type="submission" date="2013-09" db="EMBL/GenBank/DDBJ databases">
        <title>Draft genome sequence of Anaerotruncus colihominis(DSM 17241).</title>
        <authorList>
            <person name="Sudarsanam P."/>
            <person name="Ley R."/>
            <person name="Guruge J."/>
            <person name="Turnbaugh P.J."/>
            <person name="Mahowald M."/>
            <person name="Liep D."/>
            <person name="Gordon J."/>
        </authorList>
    </citation>
    <scope>NUCLEOTIDE SEQUENCE</scope>
    <source>
        <strain evidence="1">DSM 17241</strain>
    </source>
</reference>
<organism evidence="1 2">
    <name type="scientific">Anaerotruncus colihominis DSM 17241</name>
    <dbReference type="NCBI Taxonomy" id="445972"/>
    <lineage>
        <taxon>Bacteria</taxon>
        <taxon>Bacillati</taxon>
        <taxon>Bacillota</taxon>
        <taxon>Clostridia</taxon>
        <taxon>Eubacteriales</taxon>
        <taxon>Oscillospiraceae</taxon>
        <taxon>Anaerotruncus</taxon>
    </lineage>
</organism>
<name>B0P8L3_9FIRM</name>
<proteinExistence type="predicted"/>
<evidence type="ECO:0000313" key="2">
    <source>
        <dbReference type="Proteomes" id="UP000003803"/>
    </source>
</evidence>
<gene>
    <name evidence="1" type="ORF">ANACOL_01102</name>
</gene>
<evidence type="ECO:0000313" key="1">
    <source>
        <dbReference type="EMBL" id="EDS12259.1"/>
    </source>
</evidence>
<dbReference type="EMBL" id="ABGD02000007">
    <property type="protein sequence ID" value="EDS12259.1"/>
    <property type="molecule type" value="Genomic_DNA"/>
</dbReference>
<keyword evidence="2" id="KW-1185">Reference proteome</keyword>